<sequence>MENLIGFLLSAIALALGGMLVMMSALVKKHDSRYGKIGDMIGWFVVGVAVLIGILIFVQIS</sequence>
<keyword evidence="1" id="KW-0472">Membrane</keyword>
<accession>A0A1Y0IL28</accession>
<dbReference type="Proteomes" id="UP000195437">
    <property type="component" value="Chromosome"/>
</dbReference>
<proteinExistence type="predicted"/>
<name>A0A1Y0IL28_9BACL</name>
<dbReference type="AlphaFoldDB" id="A0A1Y0IL28"/>
<keyword evidence="3" id="KW-1185">Reference proteome</keyword>
<evidence type="ECO:0000256" key="1">
    <source>
        <dbReference type="SAM" id="Phobius"/>
    </source>
</evidence>
<keyword evidence="1" id="KW-1133">Transmembrane helix</keyword>
<dbReference type="EMBL" id="CP021434">
    <property type="protein sequence ID" value="ARU61192.1"/>
    <property type="molecule type" value="Genomic_DNA"/>
</dbReference>
<evidence type="ECO:0000313" key="3">
    <source>
        <dbReference type="Proteomes" id="UP000195437"/>
    </source>
</evidence>
<evidence type="ECO:0000313" key="2">
    <source>
        <dbReference type="EMBL" id="ARU61192.1"/>
    </source>
</evidence>
<organism evidence="2 3">
    <name type="scientific">Tumebacillus avium</name>
    <dbReference type="NCBI Taxonomy" id="1903704"/>
    <lineage>
        <taxon>Bacteria</taxon>
        <taxon>Bacillati</taxon>
        <taxon>Bacillota</taxon>
        <taxon>Bacilli</taxon>
        <taxon>Bacillales</taxon>
        <taxon>Alicyclobacillaceae</taxon>
        <taxon>Tumebacillus</taxon>
    </lineage>
</organism>
<dbReference type="KEGG" id="tum:CBW65_09205"/>
<feature type="transmembrane region" description="Helical" evidence="1">
    <location>
        <begin position="6"/>
        <end position="28"/>
    </location>
</feature>
<keyword evidence="1" id="KW-0812">Transmembrane</keyword>
<protein>
    <submittedName>
        <fullName evidence="2">Uncharacterized protein</fullName>
    </submittedName>
</protein>
<reference evidence="3" key="1">
    <citation type="submission" date="2017-05" db="EMBL/GenBank/DDBJ databases">
        <authorList>
            <person name="Sung H."/>
        </authorList>
    </citation>
    <scope>NUCLEOTIDE SEQUENCE [LARGE SCALE GENOMIC DNA]</scope>
    <source>
        <strain evidence="3">AR23208</strain>
    </source>
</reference>
<dbReference type="RefSeq" id="WP_087456573.1">
    <property type="nucleotide sequence ID" value="NZ_CP021434.1"/>
</dbReference>
<gene>
    <name evidence="2" type="ORF">CBW65_09205</name>
</gene>
<feature type="transmembrane region" description="Helical" evidence="1">
    <location>
        <begin position="40"/>
        <end position="60"/>
    </location>
</feature>